<keyword evidence="4" id="KW-0067">ATP-binding</keyword>
<evidence type="ECO:0000256" key="5">
    <source>
        <dbReference type="NCBIfam" id="TIGR01378"/>
    </source>
</evidence>
<dbReference type="PANTHER" id="PTHR41299">
    <property type="entry name" value="THIAMINE PYROPHOSPHOKINASE"/>
    <property type="match status" value="1"/>
</dbReference>
<dbReference type="InterPro" id="IPR053149">
    <property type="entry name" value="TPK"/>
</dbReference>
<dbReference type="RefSeq" id="WP_386372169.1">
    <property type="nucleotide sequence ID" value="NZ_JBHUMP010000003.1"/>
</dbReference>
<dbReference type="InterPro" id="IPR007371">
    <property type="entry name" value="TPK_catalytic"/>
</dbReference>
<dbReference type="PANTHER" id="PTHR41299:SF1">
    <property type="entry name" value="THIAMINE PYROPHOSPHOKINASE"/>
    <property type="match status" value="1"/>
</dbReference>
<dbReference type="EC" id="2.7.6.2" evidence="5"/>
<feature type="domain" description="Thiamin pyrophosphokinase catalytic" evidence="6">
    <location>
        <begin position="33"/>
        <end position="127"/>
    </location>
</feature>
<dbReference type="GO" id="GO:0004788">
    <property type="term" value="F:thiamine diphosphokinase activity"/>
    <property type="evidence" value="ECO:0007669"/>
    <property type="project" value="UniProtKB-EC"/>
</dbReference>
<keyword evidence="8" id="KW-1185">Reference proteome</keyword>
<protein>
    <recommendedName>
        <fullName evidence="5">Thiamine diphosphokinase</fullName>
        <ecNumber evidence="5">2.7.6.2</ecNumber>
    </recommendedName>
</protein>
<dbReference type="CDD" id="cd07995">
    <property type="entry name" value="TPK"/>
    <property type="match status" value="1"/>
</dbReference>
<dbReference type="Pfam" id="PF04263">
    <property type="entry name" value="TPK_catalytic"/>
    <property type="match status" value="1"/>
</dbReference>
<comment type="caution">
    <text evidence="7">The sequence shown here is derived from an EMBL/GenBank/DDBJ whole genome shotgun (WGS) entry which is preliminary data.</text>
</comment>
<dbReference type="InterPro" id="IPR036759">
    <property type="entry name" value="TPK_catalytic_sf"/>
</dbReference>
<evidence type="ECO:0000256" key="4">
    <source>
        <dbReference type="ARBA" id="ARBA00022840"/>
    </source>
</evidence>
<evidence type="ECO:0000256" key="2">
    <source>
        <dbReference type="ARBA" id="ARBA00022741"/>
    </source>
</evidence>
<dbReference type="Gene3D" id="3.40.50.10240">
    <property type="entry name" value="Thiamin pyrophosphokinase, catalytic domain"/>
    <property type="match status" value="1"/>
</dbReference>
<keyword evidence="2" id="KW-0547">Nucleotide-binding</keyword>
<dbReference type="Proteomes" id="UP001597474">
    <property type="component" value="Unassembled WGS sequence"/>
</dbReference>
<proteinExistence type="predicted"/>
<evidence type="ECO:0000259" key="6">
    <source>
        <dbReference type="Pfam" id="PF04263"/>
    </source>
</evidence>
<keyword evidence="3" id="KW-0418">Kinase</keyword>
<dbReference type="InterPro" id="IPR006282">
    <property type="entry name" value="Thi_PPkinase"/>
</dbReference>
<evidence type="ECO:0000256" key="3">
    <source>
        <dbReference type="ARBA" id="ARBA00022777"/>
    </source>
</evidence>
<organism evidence="7 8">
    <name type="scientific">Sulfitobacter aestuarii</name>
    <dbReference type="NCBI Taxonomy" id="2161676"/>
    <lineage>
        <taxon>Bacteria</taxon>
        <taxon>Pseudomonadati</taxon>
        <taxon>Pseudomonadota</taxon>
        <taxon>Alphaproteobacteria</taxon>
        <taxon>Rhodobacterales</taxon>
        <taxon>Roseobacteraceae</taxon>
        <taxon>Sulfitobacter</taxon>
    </lineage>
</organism>
<dbReference type="NCBIfam" id="TIGR01378">
    <property type="entry name" value="thi_PPkinase"/>
    <property type="match status" value="1"/>
</dbReference>
<gene>
    <name evidence="7" type="ORF">ACFSUD_05305</name>
</gene>
<keyword evidence="1 7" id="KW-0808">Transferase</keyword>
<accession>A0ABW5U081</accession>
<name>A0ABW5U081_9RHOB</name>
<dbReference type="SUPFAM" id="SSF63999">
    <property type="entry name" value="Thiamin pyrophosphokinase, catalytic domain"/>
    <property type="match status" value="1"/>
</dbReference>
<dbReference type="SUPFAM" id="SSF63862">
    <property type="entry name" value="Thiamin pyrophosphokinase, substrate-binding domain"/>
    <property type="match status" value="1"/>
</dbReference>
<evidence type="ECO:0000313" key="7">
    <source>
        <dbReference type="EMBL" id="MFD2738974.1"/>
    </source>
</evidence>
<dbReference type="InterPro" id="IPR036371">
    <property type="entry name" value="TPK_B1-bd_sf"/>
</dbReference>
<evidence type="ECO:0000313" key="8">
    <source>
        <dbReference type="Proteomes" id="UP001597474"/>
    </source>
</evidence>
<reference evidence="8" key="1">
    <citation type="journal article" date="2019" name="Int. J. Syst. Evol. Microbiol.">
        <title>The Global Catalogue of Microorganisms (GCM) 10K type strain sequencing project: providing services to taxonomists for standard genome sequencing and annotation.</title>
        <authorList>
            <consortium name="The Broad Institute Genomics Platform"/>
            <consortium name="The Broad Institute Genome Sequencing Center for Infectious Disease"/>
            <person name="Wu L."/>
            <person name="Ma J."/>
        </authorList>
    </citation>
    <scope>NUCLEOTIDE SEQUENCE [LARGE SCALE GENOMIC DNA]</scope>
    <source>
        <strain evidence="8">TISTR 2562</strain>
    </source>
</reference>
<evidence type="ECO:0000256" key="1">
    <source>
        <dbReference type="ARBA" id="ARBA00022679"/>
    </source>
</evidence>
<sequence>MLMVEKIVHDHRPVTLVGGGKATPEDLYEALTLAPTCVAADGGAALAALAEVSLAAVIGDFDSIPGALLAELPEGKRHRIAEQSSTDFEKALSRIAAPLVIGVGFTGGRIDHQLAAFHSLMRFAAQPCALLAETEVIFLAPPVLRLPTEPGDVISLFPLAPVTGRSDGLVWPIAGLEFAPGAQIGTSNRATGPLTLEIDAAAMLVIVSRSLLGAVVAELSGASDPRWSGGGAV</sequence>
<dbReference type="EMBL" id="JBHUMP010000003">
    <property type="protein sequence ID" value="MFD2738974.1"/>
    <property type="molecule type" value="Genomic_DNA"/>
</dbReference>